<reference evidence="19 20" key="1">
    <citation type="journal article" date="2015" name="Sci. Rep.">
        <title>Genome of the facultative scuticociliatosis pathogen Pseudocohnilembus persalinus provides insight into its virulence through horizontal gene transfer.</title>
        <authorList>
            <person name="Xiong J."/>
            <person name="Wang G."/>
            <person name="Cheng J."/>
            <person name="Tian M."/>
            <person name="Pan X."/>
            <person name="Warren A."/>
            <person name="Jiang C."/>
            <person name="Yuan D."/>
            <person name="Miao W."/>
        </authorList>
    </citation>
    <scope>NUCLEOTIDE SEQUENCE [LARGE SCALE GENOMIC DNA]</scope>
    <source>
        <strain evidence="19">36N120E</strain>
    </source>
</reference>
<dbReference type="InterPro" id="IPR050315">
    <property type="entry name" value="FAD-oxidoreductase_2"/>
</dbReference>
<dbReference type="GO" id="GO:0005789">
    <property type="term" value="C:endoplasmic reticulum membrane"/>
    <property type="evidence" value="ECO:0007669"/>
    <property type="project" value="UniProtKB-SubCell"/>
</dbReference>
<evidence type="ECO:0000256" key="6">
    <source>
        <dbReference type="ARBA" id="ARBA00022729"/>
    </source>
</evidence>
<evidence type="ECO:0000256" key="12">
    <source>
        <dbReference type="ARBA" id="ARBA00023157"/>
    </source>
</evidence>
<dbReference type="EC" id="1.3.1.6" evidence="16"/>
<keyword evidence="14" id="KW-0676">Redox-active center</keyword>
<comment type="catalytic activity">
    <reaction evidence="15">
        <text>succinate + NAD(+) = fumarate + NADH + H(+)</text>
        <dbReference type="Rhea" id="RHEA:18281"/>
        <dbReference type="ChEBI" id="CHEBI:15378"/>
        <dbReference type="ChEBI" id="CHEBI:29806"/>
        <dbReference type="ChEBI" id="CHEBI:30031"/>
        <dbReference type="ChEBI" id="CHEBI:57540"/>
        <dbReference type="ChEBI" id="CHEBI:57945"/>
        <dbReference type="EC" id="1.3.1.6"/>
    </reaction>
</comment>
<dbReference type="SMART" id="SM01117">
    <property type="entry name" value="Cyt-b5"/>
    <property type="match status" value="1"/>
</dbReference>
<proteinExistence type="inferred from homology"/>
<evidence type="ECO:0000256" key="4">
    <source>
        <dbReference type="ARBA" id="ARBA00022448"/>
    </source>
</evidence>
<keyword evidence="5" id="KW-0285">Flavoprotein</keyword>
<dbReference type="Pfam" id="PF04137">
    <property type="entry name" value="ERO1"/>
    <property type="match status" value="1"/>
</dbReference>
<evidence type="ECO:0000256" key="15">
    <source>
        <dbReference type="ARBA" id="ARBA00050832"/>
    </source>
</evidence>
<dbReference type="OrthoDB" id="269384at2759"/>
<dbReference type="Proteomes" id="UP000054937">
    <property type="component" value="Unassembled WGS sequence"/>
</dbReference>
<keyword evidence="6" id="KW-0732">Signal</keyword>
<keyword evidence="9" id="KW-0249">Electron transport</keyword>
<dbReference type="OMA" id="YNGTHIW"/>
<comment type="similarity">
    <text evidence="3">Belongs to the EROs family.</text>
</comment>
<evidence type="ECO:0000256" key="7">
    <source>
        <dbReference type="ARBA" id="ARBA00022824"/>
    </source>
</evidence>
<dbReference type="GO" id="GO:0016972">
    <property type="term" value="F:thiol oxidase activity"/>
    <property type="evidence" value="ECO:0007669"/>
    <property type="project" value="InterPro"/>
</dbReference>
<comment type="subcellular location">
    <subcellularLocation>
        <location evidence="2">Endoplasmic reticulum membrane</location>
        <topology evidence="2">Peripheral membrane protein</topology>
        <orientation evidence="2">Lumenal side</orientation>
    </subcellularLocation>
</comment>
<sequence>MDSDFTPFTQSPFNEQEPTACSVEQQQIGEMQNIITDEVDRSNSFKDYEQYDCEVPQFWQDICRYIPTNKAEYIDLIKNPERFTGYQGQHIWEEIYKEQCFSQEEKDEVTCYEEAVLYKLMSGMHAATTIGIAENYHPPGINGINTWQPNLEHFKNMFEGHEEWLENLHFSFQFMLKAVYKAQHILNEWDYGDDIKAKILIERFLQSHLLQTCEPVFTSFDESKMFQSGNNRDLKMKFKQAFLNISNLLNCVTCQKCKLHAKIALLGMGTSMKILMLPEDMIQESLTREEVVALVNSLYKLSNSIDLQKEFMIQIGLEKQISDLDKNQIKNKIINEDKIYLLASESDYFTIEQLDQALYLLQQIKHDLNQAQEEYIIDQIFQLNEKVILLAKYYKEPQQFLNHLNRVLDLENIENQNLEKYDAVIIGGGLAGMSTALKLLDRGGKVLLVEKNDHLGGNSALASSGINGLRWNEELNVFNNNDSNQLFLQDTLKSKGDLQNLDQTVFDENQDQLPYILTRESIDALKWVEERLGLELDQVAQLGGHQIPRTYRPSKGVIGAEIVVAIQEQLKKFEQSGNLDIYLNAKAIEIIKKYNEQGEEIVKGIKLQKVLEKEDIQIDCEQIVLASGGFANDRQEDSLIAKYREDIKDVPTTNGPWATGDGVRLAEKIGAELIDMDKIQLHPTGFIDPKNPDSNHKPLCGEIMRGAGGILLDKNGKRFCNELGTRAEVVKQMQDHGQDSYYLVLNEKAGKQAEKFVNLYKFRGLLKEVFGLQNLSKELNIPAQTLRQTIIEYNINSRSSYPDKFGKKFFKNTPYEENEKYYYGLVQPVLHYTMGGVKIDTQNRVINKNQTVIQGLFAVGEVSGGLHGNNRLGGNSLLECSLFGQRLGASLKINENRIKSLKINKIRYNSSNNNVDEKRNIDDKDNKNKEQYKQIKISSQQLAEKNGENGENIWIALNGLVYDFTSFNHPGGQDSILNCAGKECSEIFEQIHNYAMLKEFQPLGILEN</sequence>
<organism evidence="19 20">
    <name type="scientific">Pseudocohnilembus persalinus</name>
    <name type="common">Ciliate</name>
    <dbReference type="NCBI Taxonomy" id="266149"/>
    <lineage>
        <taxon>Eukaryota</taxon>
        <taxon>Sar</taxon>
        <taxon>Alveolata</taxon>
        <taxon>Ciliophora</taxon>
        <taxon>Intramacronucleata</taxon>
        <taxon>Oligohymenophorea</taxon>
        <taxon>Scuticociliatia</taxon>
        <taxon>Philasterida</taxon>
        <taxon>Pseudocohnilembidae</taxon>
        <taxon>Pseudocohnilembus</taxon>
    </lineage>
</organism>
<evidence type="ECO:0000256" key="14">
    <source>
        <dbReference type="ARBA" id="ARBA00023284"/>
    </source>
</evidence>
<evidence type="ECO:0000259" key="18">
    <source>
        <dbReference type="PROSITE" id="PS50255"/>
    </source>
</evidence>
<dbReference type="GO" id="GO:0071949">
    <property type="term" value="F:FAD binding"/>
    <property type="evidence" value="ECO:0007669"/>
    <property type="project" value="InterPro"/>
</dbReference>
<evidence type="ECO:0000256" key="3">
    <source>
        <dbReference type="ARBA" id="ARBA00008277"/>
    </source>
</evidence>
<dbReference type="PROSITE" id="PS50255">
    <property type="entry name" value="CYTOCHROME_B5_2"/>
    <property type="match status" value="1"/>
</dbReference>
<evidence type="ECO:0000313" key="20">
    <source>
        <dbReference type="Proteomes" id="UP000054937"/>
    </source>
</evidence>
<dbReference type="GO" id="GO:0010181">
    <property type="term" value="F:FMN binding"/>
    <property type="evidence" value="ECO:0007669"/>
    <property type="project" value="InterPro"/>
</dbReference>
<keyword evidence="10" id="KW-0560">Oxidoreductase</keyword>
<evidence type="ECO:0000256" key="8">
    <source>
        <dbReference type="ARBA" id="ARBA00022827"/>
    </source>
</evidence>
<dbReference type="PANTHER" id="PTHR43400">
    <property type="entry name" value="FUMARATE REDUCTASE"/>
    <property type="match status" value="1"/>
</dbReference>
<dbReference type="InterPro" id="IPR001199">
    <property type="entry name" value="Cyt_B5-like_heme/steroid-bd"/>
</dbReference>
<dbReference type="InterPro" id="IPR027477">
    <property type="entry name" value="Succ_DH/fumarate_Rdtase_cat_sf"/>
</dbReference>
<evidence type="ECO:0000256" key="13">
    <source>
        <dbReference type="ARBA" id="ARBA00023180"/>
    </source>
</evidence>
<dbReference type="SUPFAM" id="SSF110019">
    <property type="entry name" value="ERO1-like"/>
    <property type="match status" value="1"/>
</dbReference>
<accession>A0A0V0QGQ8</accession>
<dbReference type="GO" id="GO:0016156">
    <property type="term" value="F:fumarate reductase (NADH) activity"/>
    <property type="evidence" value="ECO:0007669"/>
    <property type="project" value="UniProtKB-EC"/>
</dbReference>
<comment type="cofactor">
    <cofactor evidence="1">
        <name>FAD</name>
        <dbReference type="ChEBI" id="CHEBI:57692"/>
    </cofactor>
</comment>
<dbReference type="Gene3D" id="3.90.700.10">
    <property type="entry name" value="Succinate dehydrogenase/fumarate reductase flavoprotein, catalytic domain"/>
    <property type="match status" value="1"/>
</dbReference>
<keyword evidence="12" id="KW-1015">Disulfide bond</keyword>
<evidence type="ECO:0000256" key="17">
    <source>
        <dbReference type="ARBA" id="ARBA00077246"/>
    </source>
</evidence>
<evidence type="ECO:0000256" key="5">
    <source>
        <dbReference type="ARBA" id="ARBA00022630"/>
    </source>
</evidence>
<dbReference type="FunFam" id="3.90.700.10:FF:000007">
    <property type="entry name" value="NADH-dependent fumarate reductase"/>
    <property type="match status" value="1"/>
</dbReference>
<dbReference type="GO" id="GO:0034975">
    <property type="term" value="P:protein folding in endoplasmic reticulum"/>
    <property type="evidence" value="ECO:0007669"/>
    <property type="project" value="InterPro"/>
</dbReference>
<evidence type="ECO:0000313" key="19">
    <source>
        <dbReference type="EMBL" id="KRX01374.1"/>
    </source>
</evidence>
<evidence type="ECO:0000256" key="11">
    <source>
        <dbReference type="ARBA" id="ARBA00023136"/>
    </source>
</evidence>
<dbReference type="InterPro" id="IPR010960">
    <property type="entry name" value="Flavocytochrome_c"/>
</dbReference>
<dbReference type="SUPFAM" id="SSF56425">
    <property type="entry name" value="Succinate dehydrogenase/fumarate reductase flavoprotein, catalytic domain"/>
    <property type="match status" value="1"/>
</dbReference>
<dbReference type="EMBL" id="LDAU01000170">
    <property type="protein sequence ID" value="KRX01374.1"/>
    <property type="molecule type" value="Genomic_DNA"/>
</dbReference>
<dbReference type="Pfam" id="PF00173">
    <property type="entry name" value="Cyt-b5"/>
    <property type="match status" value="1"/>
</dbReference>
<feature type="domain" description="Cytochrome b5 heme-binding" evidence="18">
    <location>
        <begin position="934"/>
        <end position="993"/>
    </location>
</feature>
<evidence type="ECO:0000256" key="1">
    <source>
        <dbReference type="ARBA" id="ARBA00001974"/>
    </source>
</evidence>
<dbReference type="SUPFAM" id="SSF51905">
    <property type="entry name" value="FAD/NAD(P)-binding domain"/>
    <property type="match status" value="1"/>
</dbReference>
<dbReference type="InterPro" id="IPR037192">
    <property type="entry name" value="ERO1-like_sf"/>
</dbReference>
<evidence type="ECO:0000256" key="10">
    <source>
        <dbReference type="ARBA" id="ARBA00023002"/>
    </source>
</evidence>
<dbReference type="InterPro" id="IPR036188">
    <property type="entry name" value="FAD/NAD-bd_sf"/>
</dbReference>
<dbReference type="SUPFAM" id="SSF55856">
    <property type="entry name" value="Cytochrome b5-like heme/steroid binding domain"/>
    <property type="match status" value="1"/>
</dbReference>
<dbReference type="PANTHER" id="PTHR43400:SF1">
    <property type="entry name" value="FUMARATE REDUCTASE"/>
    <property type="match status" value="1"/>
</dbReference>
<dbReference type="NCBIfam" id="TIGR01813">
    <property type="entry name" value="flavo_cyto_c"/>
    <property type="match status" value="1"/>
</dbReference>
<evidence type="ECO:0000256" key="9">
    <source>
        <dbReference type="ARBA" id="ARBA00022982"/>
    </source>
</evidence>
<gene>
    <name evidence="19" type="ORF">PPERSA_01277</name>
</gene>
<keyword evidence="11" id="KW-0472">Membrane</keyword>
<keyword evidence="13" id="KW-0325">Glycoprotein</keyword>
<keyword evidence="20" id="KW-1185">Reference proteome</keyword>
<protein>
    <recommendedName>
        <fullName evidence="16">fumarate reductase (NADH)</fullName>
        <ecNumber evidence="16">1.3.1.6</ecNumber>
    </recommendedName>
    <alternativeName>
        <fullName evidence="17">NADH-dependent fumarate reductase</fullName>
    </alternativeName>
</protein>
<comment type="caution">
    <text evidence="19">The sequence shown here is derived from an EMBL/GenBank/DDBJ whole genome shotgun (WGS) entry which is preliminary data.</text>
</comment>
<dbReference type="InterPro" id="IPR003953">
    <property type="entry name" value="FAD-dep_OxRdtase_2_FAD-bd"/>
</dbReference>
<dbReference type="InterPro" id="IPR036400">
    <property type="entry name" value="Cyt_B5-like_heme/steroid_sf"/>
</dbReference>
<evidence type="ECO:0000256" key="2">
    <source>
        <dbReference type="ARBA" id="ARBA00004367"/>
    </source>
</evidence>
<keyword evidence="8" id="KW-0274">FAD</keyword>
<name>A0A0V0QGQ8_PSEPJ</name>
<evidence type="ECO:0000256" key="16">
    <source>
        <dbReference type="ARBA" id="ARBA00067004"/>
    </source>
</evidence>
<dbReference type="InterPro" id="IPR007266">
    <property type="entry name" value="Ero1"/>
</dbReference>
<keyword evidence="7" id="KW-0256">Endoplasmic reticulum</keyword>
<dbReference type="AlphaFoldDB" id="A0A0V0QGQ8"/>
<dbReference type="Gene3D" id="3.10.120.10">
    <property type="entry name" value="Cytochrome b5-like heme/steroid binding domain"/>
    <property type="match status" value="1"/>
</dbReference>
<keyword evidence="4" id="KW-0813">Transport</keyword>
<dbReference type="Gene3D" id="3.50.50.60">
    <property type="entry name" value="FAD/NAD(P)-binding domain"/>
    <property type="match status" value="1"/>
</dbReference>
<dbReference type="InParanoid" id="A0A0V0QGQ8"/>
<dbReference type="Pfam" id="PF00890">
    <property type="entry name" value="FAD_binding_2"/>
    <property type="match status" value="1"/>
</dbReference>
<dbReference type="GO" id="GO:0015035">
    <property type="term" value="F:protein-disulfide reductase activity"/>
    <property type="evidence" value="ECO:0007669"/>
    <property type="project" value="InterPro"/>
</dbReference>